<feature type="domain" description="Peptidase S33 tripeptidyl aminopeptidase-like C-terminal" evidence="4">
    <location>
        <begin position="399"/>
        <end position="499"/>
    </location>
</feature>
<accession>A0AAE8MWX8</accession>
<dbReference type="GO" id="GO:0016787">
    <property type="term" value="F:hydrolase activity"/>
    <property type="evidence" value="ECO:0007669"/>
    <property type="project" value="UniProtKB-KW"/>
</dbReference>
<dbReference type="InterPro" id="IPR051601">
    <property type="entry name" value="Serine_prot/Carboxylest_S33"/>
</dbReference>
<evidence type="ECO:0000256" key="1">
    <source>
        <dbReference type="ARBA" id="ARBA00010088"/>
    </source>
</evidence>
<evidence type="ECO:0000256" key="2">
    <source>
        <dbReference type="ARBA" id="ARBA00022801"/>
    </source>
</evidence>
<protein>
    <submittedName>
        <fullName evidence="5">Related to hydrolases or acyltransferases (Alpha/beta hydrolase superfamily)</fullName>
    </submittedName>
</protein>
<name>A0AAE8MWX8_9PEZI</name>
<dbReference type="InterPro" id="IPR013595">
    <property type="entry name" value="Pept_S33_TAP-like_C"/>
</dbReference>
<dbReference type="AlphaFoldDB" id="A0AAE8MWX8"/>
<sequence>MVTTRLITQCTLASAAMAKPLYERHPPINARSPAIQWGGCDFEGPLPVQCGTLGVPLDYTDPSANQTLDLSLSKVAAVNEPFKGSILFNFGGPGYPAVESLAALGELLHNMTGGHHDLIAFDPRGTGKTIPFSCFDTPEERELATAKYPLSVADATDVALGDGWANGAVIANICGEKRKDIGGLVGTAFVARDIMQIVDALGEDGLLRFWGMSYGSTLGATVAAMFPDRMDRVILDGVVNSHSYFQDPGLDVDQFLGADRSWTAYLEECIKAGDKCPLSHLASTAEELDETLFKVLEEYRQNPVAIGDTVLTYSLLLTLYYVNIKSVGAPAAGAEIINNVVTRDNLTAVAEYIDVTTKGIEIGSEATFGIKCSDTVGREPDRQSAMPHIEQLLESSSKFGAILPSNAVVCAQWPFEAKERYSGDFEVKTPNPVLFLANTYDPATSIESARLMSSSFEGSVVVEQKGFGHGSISQPSACTFKAIRDYFANGVIPDNDIECEVDTPLFA</sequence>
<dbReference type="Proteomes" id="UP001187682">
    <property type="component" value="Unassembled WGS sequence"/>
</dbReference>
<evidence type="ECO:0000313" key="5">
    <source>
        <dbReference type="EMBL" id="SPO01895.1"/>
    </source>
</evidence>
<evidence type="ECO:0000259" key="4">
    <source>
        <dbReference type="Pfam" id="PF08386"/>
    </source>
</evidence>
<evidence type="ECO:0000259" key="3">
    <source>
        <dbReference type="Pfam" id="PF00561"/>
    </source>
</evidence>
<comment type="similarity">
    <text evidence="1">Belongs to the peptidase S33 family.</text>
</comment>
<dbReference type="InterPro" id="IPR000073">
    <property type="entry name" value="AB_hydrolase_1"/>
</dbReference>
<dbReference type="SUPFAM" id="SSF53474">
    <property type="entry name" value="alpha/beta-Hydrolases"/>
    <property type="match status" value="1"/>
</dbReference>
<dbReference type="EMBL" id="ONZQ02000005">
    <property type="protein sequence ID" value="SPO01895.1"/>
    <property type="molecule type" value="Genomic_DNA"/>
</dbReference>
<dbReference type="Pfam" id="PF00561">
    <property type="entry name" value="Abhydrolase_1"/>
    <property type="match status" value="1"/>
</dbReference>
<proteinExistence type="inferred from homology"/>
<evidence type="ECO:0000313" key="6">
    <source>
        <dbReference type="Proteomes" id="UP001187682"/>
    </source>
</evidence>
<dbReference type="Gene3D" id="3.40.50.1820">
    <property type="entry name" value="alpha/beta hydrolase"/>
    <property type="match status" value="1"/>
</dbReference>
<dbReference type="PANTHER" id="PTHR43248">
    <property type="entry name" value="2-SUCCINYL-6-HYDROXY-2,4-CYCLOHEXADIENE-1-CARBOXYLATE SYNTHASE"/>
    <property type="match status" value="1"/>
</dbReference>
<dbReference type="PANTHER" id="PTHR43248:SF25">
    <property type="entry name" value="AB HYDROLASE-1 DOMAIN-CONTAINING PROTEIN-RELATED"/>
    <property type="match status" value="1"/>
</dbReference>
<comment type="caution">
    <text evidence="5">The sequence shown here is derived from an EMBL/GenBank/DDBJ whole genome shotgun (WGS) entry which is preliminary data.</text>
</comment>
<organism evidence="5 6">
    <name type="scientific">Cephalotrichum gorgonifer</name>
    <dbReference type="NCBI Taxonomy" id="2041049"/>
    <lineage>
        <taxon>Eukaryota</taxon>
        <taxon>Fungi</taxon>
        <taxon>Dikarya</taxon>
        <taxon>Ascomycota</taxon>
        <taxon>Pezizomycotina</taxon>
        <taxon>Sordariomycetes</taxon>
        <taxon>Hypocreomycetidae</taxon>
        <taxon>Microascales</taxon>
        <taxon>Microascaceae</taxon>
        <taxon>Cephalotrichum</taxon>
    </lineage>
</organism>
<dbReference type="Pfam" id="PF08386">
    <property type="entry name" value="Abhydrolase_4"/>
    <property type="match status" value="1"/>
</dbReference>
<feature type="domain" description="AB hydrolase-1" evidence="3">
    <location>
        <begin position="104"/>
        <end position="258"/>
    </location>
</feature>
<keyword evidence="6" id="KW-1185">Reference proteome</keyword>
<dbReference type="InterPro" id="IPR029058">
    <property type="entry name" value="AB_hydrolase_fold"/>
</dbReference>
<gene>
    <name evidence="5" type="ORF">DNG_04568</name>
</gene>
<keyword evidence="5" id="KW-0012">Acyltransferase</keyword>
<reference evidence="5" key="1">
    <citation type="submission" date="2018-03" db="EMBL/GenBank/DDBJ databases">
        <authorList>
            <person name="Guldener U."/>
        </authorList>
    </citation>
    <scope>NUCLEOTIDE SEQUENCE</scope>
</reference>
<keyword evidence="5" id="KW-0808">Transferase</keyword>
<keyword evidence="2 5" id="KW-0378">Hydrolase</keyword>
<dbReference type="GO" id="GO:0016746">
    <property type="term" value="F:acyltransferase activity"/>
    <property type="evidence" value="ECO:0007669"/>
    <property type="project" value="UniProtKB-KW"/>
</dbReference>